<name>A0A1D2JBQ8_PARBR</name>
<protein>
    <submittedName>
        <fullName evidence="2">Uncharacterized protein</fullName>
    </submittedName>
</protein>
<organism evidence="2 3">
    <name type="scientific">Paracoccidioides brasiliensis</name>
    <dbReference type="NCBI Taxonomy" id="121759"/>
    <lineage>
        <taxon>Eukaryota</taxon>
        <taxon>Fungi</taxon>
        <taxon>Dikarya</taxon>
        <taxon>Ascomycota</taxon>
        <taxon>Pezizomycotina</taxon>
        <taxon>Eurotiomycetes</taxon>
        <taxon>Eurotiomycetidae</taxon>
        <taxon>Onygenales</taxon>
        <taxon>Ajellomycetaceae</taxon>
        <taxon>Paracoccidioides</taxon>
    </lineage>
</organism>
<sequence>MVLNGDCEEVPSCSGSDAEERPPRIGRFLNPTADDWPSLSLGLVRKKSNQIKPPTSATKPGLAAKIFTSFNPCTREDQTNDDKDPGIALLCITVLEDQSLLNLDLRLWSYFS</sequence>
<evidence type="ECO:0000313" key="3">
    <source>
        <dbReference type="Proteomes" id="UP000242814"/>
    </source>
</evidence>
<evidence type="ECO:0000313" key="2">
    <source>
        <dbReference type="EMBL" id="ODH25962.1"/>
    </source>
</evidence>
<proteinExistence type="predicted"/>
<dbReference type="EMBL" id="LZYO01000207">
    <property type="protein sequence ID" value="ODH25962.1"/>
    <property type="molecule type" value="Genomic_DNA"/>
</dbReference>
<reference evidence="2 3" key="1">
    <citation type="submission" date="2016-06" db="EMBL/GenBank/DDBJ databases">
        <authorList>
            <person name="Kjaerup R.B."/>
            <person name="Dalgaard T.S."/>
            <person name="Juul-Madsen H.R."/>
        </authorList>
    </citation>
    <scope>NUCLEOTIDE SEQUENCE [LARGE SCALE GENOMIC DNA]</scope>
    <source>
        <strain evidence="2 3">Pb300</strain>
    </source>
</reference>
<evidence type="ECO:0000256" key="1">
    <source>
        <dbReference type="SAM" id="MobiDB-lite"/>
    </source>
</evidence>
<feature type="region of interest" description="Disordered" evidence="1">
    <location>
        <begin position="1"/>
        <end position="24"/>
    </location>
</feature>
<gene>
    <name evidence="2" type="ORF">ACO22_04913</name>
</gene>
<dbReference type="AlphaFoldDB" id="A0A1D2JBQ8"/>
<comment type="caution">
    <text evidence="2">The sequence shown here is derived from an EMBL/GenBank/DDBJ whole genome shotgun (WGS) entry which is preliminary data.</text>
</comment>
<accession>A0A1D2JBQ8</accession>
<dbReference type="Proteomes" id="UP000242814">
    <property type="component" value="Unassembled WGS sequence"/>
</dbReference>